<feature type="transmembrane region" description="Helical" evidence="1">
    <location>
        <begin position="44"/>
        <end position="62"/>
    </location>
</feature>
<dbReference type="Proteomes" id="UP000503540">
    <property type="component" value="Chromosome"/>
</dbReference>
<accession>A0A6G9Y904</accession>
<dbReference type="RefSeq" id="WP_167472762.1">
    <property type="nucleotide sequence ID" value="NZ_CP046172.1"/>
</dbReference>
<name>A0A6G9Y904_9NOCA</name>
<evidence type="ECO:0000256" key="1">
    <source>
        <dbReference type="SAM" id="Phobius"/>
    </source>
</evidence>
<gene>
    <name evidence="2" type="ORF">F5544_08950</name>
</gene>
<dbReference type="AlphaFoldDB" id="A0A6G9Y904"/>
<feature type="transmembrane region" description="Helical" evidence="1">
    <location>
        <begin position="98"/>
        <end position="116"/>
    </location>
</feature>
<keyword evidence="1" id="KW-0472">Membrane</keyword>
<evidence type="ECO:0000313" key="2">
    <source>
        <dbReference type="EMBL" id="QIS09691.1"/>
    </source>
</evidence>
<protein>
    <submittedName>
        <fullName evidence="2">Uncharacterized protein</fullName>
    </submittedName>
</protein>
<dbReference type="KEGG" id="nah:F5544_08950"/>
<sequence>MSRPKAFLAAWLGLALIGVAIIAFGVIASVTHLSGDEGLWQADAIASIGTGLFGLLITIFAFRRRERWAWWTLWFYPVFWLAHLIGELPPGKDHVHQILFIVISLAALLGTIPHFFRRVT</sequence>
<keyword evidence="3" id="KW-1185">Reference proteome</keyword>
<feature type="transmembrane region" description="Helical" evidence="1">
    <location>
        <begin position="69"/>
        <end position="86"/>
    </location>
</feature>
<evidence type="ECO:0000313" key="3">
    <source>
        <dbReference type="Proteomes" id="UP000503540"/>
    </source>
</evidence>
<keyword evidence="1" id="KW-0812">Transmembrane</keyword>
<dbReference type="EMBL" id="CP046172">
    <property type="protein sequence ID" value="QIS09691.1"/>
    <property type="molecule type" value="Genomic_DNA"/>
</dbReference>
<proteinExistence type="predicted"/>
<organism evidence="2 3">
    <name type="scientific">Nocardia arthritidis</name>
    <dbReference type="NCBI Taxonomy" id="228602"/>
    <lineage>
        <taxon>Bacteria</taxon>
        <taxon>Bacillati</taxon>
        <taxon>Actinomycetota</taxon>
        <taxon>Actinomycetes</taxon>
        <taxon>Mycobacteriales</taxon>
        <taxon>Nocardiaceae</taxon>
        <taxon>Nocardia</taxon>
    </lineage>
</organism>
<keyword evidence="1" id="KW-1133">Transmembrane helix</keyword>
<reference evidence="2 3" key="1">
    <citation type="journal article" date="2019" name="ACS Chem. Biol.">
        <title>Identification and Mobilization of a Cryptic Antibiotic Biosynthesis Gene Locus from a Human-Pathogenic Nocardia Isolate.</title>
        <authorList>
            <person name="Herisse M."/>
            <person name="Ishida K."/>
            <person name="Porter J.L."/>
            <person name="Howden B."/>
            <person name="Hertweck C."/>
            <person name="Stinear T.P."/>
            <person name="Pidot S.J."/>
        </authorList>
    </citation>
    <scope>NUCLEOTIDE SEQUENCE [LARGE SCALE GENOMIC DNA]</scope>
    <source>
        <strain evidence="2 3">AUSMDU00012717</strain>
    </source>
</reference>